<feature type="region of interest" description="Disordered" evidence="1">
    <location>
        <begin position="165"/>
        <end position="186"/>
    </location>
</feature>
<proteinExistence type="predicted"/>
<feature type="transmembrane region" description="Helical" evidence="2">
    <location>
        <begin position="79"/>
        <end position="96"/>
    </location>
</feature>
<keyword evidence="2" id="KW-0472">Membrane</keyword>
<dbReference type="Proteomes" id="UP000262477">
    <property type="component" value="Unassembled WGS sequence"/>
</dbReference>
<feature type="transmembrane region" description="Helical" evidence="2">
    <location>
        <begin position="240"/>
        <end position="261"/>
    </location>
</feature>
<feature type="transmembrane region" description="Helical" evidence="2">
    <location>
        <begin position="27"/>
        <end position="51"/>
    </location>
</feature>
<dbReference type="OrthoDB" id="4081376at2"/>
<dbReference type="AlphaFoldDB" id="A0A371PRI0"/>
<evidence type="ECO:0000313" key="4">
    <source>
        <dbReference type="Proteomes" id="UP000262477"/>
    </source>
</evidence>
<accession>A0A371PRI0</accession>
<organism evidence="3 4">
    <name type="scientific">Streptomyces inhibens</name>
    <dbReference type="NCBI Taxonomy" id="2293571"/>
    <lineage>
        <taxon>Bacteria</taxon>
        <taxon>Bacillati</taxon>
        <taxon>Actinomycetota</taxon>
        <taxon>Actinomycetes</taxon>
        <taxon>Kitasatosporales</taxon>
        <taxon>Streptomycetaceae</taxon>
        <taxon>Streptomyces</taxon>
    </lineage>
</organism>
<evidence type="ECO:0000256" key="1">
    <source>
        <dbReference type="SAM" id="MobiDB-lite"/>
    </source>
</evidence>
<protein>
    <submittedName>
        <fullName evidence="3">Uncharacterized protein</fullName>
    </submittedName>
</protein>
<evidence type="ECO:0000256" key="2">
    <source>
        <dbReference type="SAM" id="Phobius"/>
    </source>
</evidence>
<keyword evidence="2" id="KW-0812">Transmembrane</keyword>
<feature type="transmembrane region" description="Helical" evidence="2">
    <location>
        <begin position="144"/>
        <end position="163"/>
    </location>
</feature>
<name>A0A371PRI0_STRIH</name>
<feature type="transmembrane region" description="Helical" evidence="2">
    <location>
        <begin position="103"/>
        <end position="124"/>
    </location>
</feature>
<comment type="caution">
    <text evidence="3">The sequence shown here is derived from an EMBL/GenBank/DDBJ whole genome shotgun (WGS) entry which is preliminary data.</text>
</comment>
<feature type="transmembrane region" description="Helical" evidence="2">
    <location>
        <begin position="313"/>
        <end position="333"/>
    </location>
</feature>
<keyword evidence="4" id="KW-1185">Reference proteome</keyword>
<feature type="compositionally biased region" description="Basic and acidic residues" evidence="1">
    <location>
        <begin position="165"/>
        <end position="180"/>
    </location>
</feature>
<dbReference type="EMBL" id="QUAC01000476">
    <property type="protein sequence ID" value="REK84743.1"/>
    <property type="molecule type" value="Genomic_DNA"/>
</dbReference>
<keyword evidence="2" id="KW-1133">Transmembrane helix</keyword>
<feature type="transmembrane region" description="Helical" evidence="2">
    <location>
        <begin position="195"/>
        <end position="212"/>
    </location>
</feature>
<feature type="transmembrane region" description="Helical" evidence="2">
    <location>
        <begin position="273"/>
        <end position="293"/>
    </location>
</feature>
<evidence type="ECO:0000313" key="3">
    <source>
        <dbReference type="EMBL" id="REK84743.1"/>
    </source>
</evidence>
<sequence>MVMQDGGTVDVRPGADPGRAAAEHSGAYLATALCLGLYAGTLLAWTVYGIAQGDGSTWDFLEGLFNPGASPANQVLGPYEWSFTVAFLVIAGLALAQRRVARSAALLTACLLLAVSVREGVGLFDAAYRAQYSNDPLGGWTLATRGLGLVVALVVLAVMLPATERRPGGRDSRTGHDDGRGAGGPESWWRRSSRICGVLFTLMGLARLGWAVHDLMTTGMDKGNYLRGVVDGSVLGTLDLAASAEFTTAASVTVLLILGVLALRGRRDVRGALLVFAAVELYLTVRTVVWLTVTGSFNHSFDTTEGALSMATTAYALAAMTSVVVLATGRGFGPYGGVRAEGLRTARGGA</sequence>
<reference evidence="3 4" key="1">
    <citation type="submission" date="2018-08" db="EMBL/GenBank/DDBJ databases">
        <title>Streptomyces NEAU-D10 sp. nov., a novel Actinomycete isolated from soil.</title>
        <authorList>
            <person name="Jin L."/>
        </authorList>
    </citation>
    <scope>NUCLEOTIDE SEQUENCE [LARGE SCALE GENOMIC DNA]</scope>
    <source>
        <strain evidence="3 4">NEAU-D10</strain>
    </source>
</reference>
<dbReference type="RefSeq" id="WP_128512308.1">
    <property type="nucleotide sequence ID" value="NZ_QUAC01000476.1"/>
</dbReference>
<gene>
    <name evidence="3" type="ORF">DY245_41685</name>
</gene>